<evidence type="ECO:0000313" key="9">
    <source>
        <dbReference type="EMBL" id="MBB3996500.1"/>
    </source>
</evidence>
<feature type="transmembrane region" description="Helical" evidence="8">
    <location>
        <begin position="278"/>
        <end position="300"/>
    </location>
</feature>
<feature type="transmembrane region" description="Helical" evidence="8">
    <location>
        <begin position="144"/>
        <end position="166"/>
    </location>
</feature>
<feature type="transmembrane region" description="Helical" evidence="8">
    <location>
        <begin position="400"/>
        <end position="418"/>
    </location>
</feature>
<reference evidence="9 10" key="1">
    <citation type="submission" date="2020-08" db="EMBL/GenBank/DDBJ databases">
        <title>Genomic Encyclopedia of Type Strains, Phase IV (KMG-IV): sequencing the most valuable type-strain genomes for metagenomic binning, comparative biology and taxonomic classification.</title>
        <authorList>
            <person name="Goeker M."/>
        </authorList>
    </citation>
    <scope>NUCLEOTIDE SEQUENCE [LARGE SCALE GENOMIC DNA]</scope>
    <source>
        <strain evidence="9 10">DSM 102238</strain>
    </source>
</reference>
<dbReference type="Pfam" id="PF01032">
    <property type="entry name" value="FecCD"/>
    <property type="match status" value="2"/>
</dbReference>
<dbReference type="GO" id="GO:0005886">
    <property type="term" value="C:plasma membrane"/>
    <property type="evidence" value="ECO:0007669"/>
    <property type="project" value="UniProtKB-SubCell"/>
</dbReference>
<feature type="transmembrane region" description="Helical" evidence="8">
    <location>
        <begin position="527"/>
        <end position="552"/>
    </location>
</feature>
<dbReference type="Proteomes" id="UP000542776">
    <property type="component" value="Unassembled WGS sequence"/>
</dbReference>
<comment type="caution">
    <text evidence="9">The sequence shown here is derived from an EMBL/GenBank/DDBJ whole genome shotgun (WGS) entry which is preliminary data.</text>
</comment>
<comment type="subcellular location">
    <subcellularLocation>
        <location evidence="1">Cell membrane</location>
        <topology evidence="1">Multi-pass membrane protein</topology>
    </subcellularLocation>
</comment>
<keyword evidence="7 8" id="KW-0472">Membrane</keyword>
<dbReference type="SUPFAM" id="SSF81345">
    <property type="entry name" value="ABC transporter involved in vitamin B12 uptake, BtuC"/>
    <property type="match status" value="2"/>
</dbReference>
<organism evidence="9 10">
    <name type="scientific">Aureimonas pseudogalii</name>
    <dbReference type="NCBI Taxonomy" id="1744844"/>
    <lineage>
        <taxon>Bacteria</taxon>
        <taxon>Pseudomonadati</taxon>
        <taxon>Pseudomonadota</taxon>
        <taxon>Alphaproteobacteria</taxon>
        <taxon>Hyphomicrobiales</taxon>
        <taxon>Aurantimonadaceae</taxon>
        <taxon>Aureimonas</taxon>
    </lineage>
</organism>
<dbReference type="Gene3D" id="1.10.3470.10">
    <property type="entry name" value="ABC transporter involved in vitamin B12 uptake, BtuC"/>
    <property type="match status" value="2"/>
</dbReference>
<feature type="transmembrane region" description="Helical" evidence="8">
    <location>
        <begin position="352"/>
        <end position="372"/>
    </location>
</feature>
<dbReference type="InterPro" id="IPR037294">
    <property type="entry name" value="ABC_BtuC-like"/>
</dbReference>
<keyword evidence="4" id="KW-1003">Cell membrane</keyword>
<feature type="transmembrane region" description="Helical" evidence="8">
    <location>
        <begin position="306"/>
        <end position="325"/>
    </location>
</feature>
<dbReference type="CDD" id="cd06550">
    <property type="entry name" value="TM_ABC_iron-siderophores_like"/>
    <property type="match status" value="2"/>
</dbReference>
<dbReference type="NCBIfam" id="NF007866">
    <property type="entry name" value="PRK10577.1-2"/>
    <property type="match status" value="1"/>
</dbReference>
<feature type="transmembrane region" description="Helical" evidence="8">
    <location>
        <begin position="430"/>
        <end position="449"/>
    </location>
</feature>
<keyword evidence="5 8" id="KW-0812">Transmembrane</keyword>
<proteinExistence type="inferred from homology"/>
<dbReference type="AlphaFoldDB" id="A0A7W6H2D0"/>
<feature type="transmembrane region" description="Helical" evidence="8">
    <location>
        <begin position="573"/>
        <end position="600"/>
    </location>
</feature>
<feature type="transmembrane region" description="Helical" evidence="8">
    <location>
        <begin position="120"/>
        <end position="137"/>
    </location>
</feature>
<evidence type="ECO:0000256" key="6">
    <source>
        <dbReference type="ARBA" id="ARBA00022989"/>
    </source>
</evidence>
<accession>A0A7W6H2D0</accession>
<evidence type="ECO:0000256" key="3">
    <source>
        <dbReference type="ARBA" id="ARBA00022448"/>
    </source>
</evidence>
<evidence type="ECO:0000256" key="4">
    <source>
        <dbReference type="ARBA" id="ARBA00022475"/>
    </source>
</evidence>
<evidence type="ECO:0000313" key="10">
    <source>
        <dbReference type="Proteomes" id="UP000542776"/>
    </source>
</evidence>
<keyword evidence="3" id="KW-0813">Transport</keyword>
<feature type="transmembrane region" description="Helical" evidence="8">
    <location>
        <begin position="455"/>
        <end position="474"/>
    </location>
</feature>
<keyword evidence="6 8" id="KW-1133">Transmembrane helix</keyword>
<gene>
    <name evidence="9" type="ORF">GGR04_000321</name>
</gene>
<comment type="similarity">
    <text evidence="2">Belongs to the binding-protein-dependent transport system permease family. FecCD subfamily.</text>
</comment>
<feature type="transmembrane region" description="Helical" evidence="8">
    <location>
        <begin position="235"/>
        <end position="266"/>
    </location>
</feature>
<dbReference type="PANTHER" id="PTHR30472:SF37">
    <property type="entry name" value="FE(3+) DICITRATE TRANSPORT SYSTEM PERMEASE PROTEIN FECD-RELATED"/>
    <property type="match status" value="1"/>
</dbReference>
<evidence type="ECO:0000256" key="8">
    <source>
        <dbReference type="SAM" id="Phobius"/>
    </source>
</evidence>
<evidence type="ECO:0000256" key="2">
    <source>
        <dbReference type="ARBA" id="ARBA00007935"/>
    </source>
</evidence>
<dbReference type="InterPro" id="IPR000522">
    <property type="entry name" value="ABC_transptr_permease_BtuC"/>
</dbReference>
<feature type="transmembrane region" description="Helical" evidence="8">
    <location>
        <begin position="486"/>
        <end position="507"/>
    </location>
</feature>
<sequence length="669" mass="67919">MTAIRRAGLPAAMLALLAALALALCLPLLAGPLAALWRAAPTAAGAYDPDRMRLLYSTLPRFAMALLCGGALAASGALLQQALRNPLASPTTLGVDAGGRLALAVTLLFAPALFGWGRDLVTLAGSGLSTLLVFALVRRRHFAAVSLILAGLVVGLYAGALSAMLTLLNERYLVSLFIWGSGSLSQQGWDPALQLGLRLAVLAVPVAVIVRPLALLELDDANARARGADPGRLRFLAVALAVLLSAFVVSSVGVIGFVGLVAPVLARVSGVRGFGARLALATGLGALLLLVTDAAVQAASGASGDFLPTGAVTALLGSPLLLVLLPRLRLADRPPAAAEPARRNARRCNPKLLATALVLGAILLAAFVLLVGRDPVDGRWTLLLDLAHAEAVLPWRWPRVVASFGAGAMLGVAGFLLQRLTGNEMASPEVLGVSAGAAFAATLTLFLVVTPQAATTSLAATLGSLAVIAAVFALGRRSGFQPERVILTGIALNALLDAVVGVVASTGDPRALMLFAWMAGSTSGATPPAALAMAASAAVLVALALLAARPIAILPLGPAATRALGVPLERTRLLLFLLAAALTAAATPVAGTMTFVGLMAPHALRLVGLHRPIPALVGSALAGGALLMTADWVARVAAYPWQLPTGLVAALIGAPFLMLLLAGGRRPAS</sequence>
<evidence type="ECO:0000256" key="7">
    <source>
        <dbReference type="ARBA" id="ARBA00023136"/>
    </source>
</evidence>
<name>A0A7W6H2D0_9HYPH</name>
<feature type="transmembrane region" description="Helical" evidence="8">
    <location>
        <begin position="62"/>
        <end position="79"/>
    </location>
</feature>
<evidence type="ECO:0000256" key="1">
    <source>
        <dbReference type="ARBA" id="ARBA00004651"/>
    </source>
</evidence>
<dbReference type="EMBL" id="JACIEK010000001">
    <property type="protein sequence ID" value="MBB3996500.1"/>
    <property type="molecule type" value="Genomic_DNA"/>
</dbReference>
<evidence type="ECO:0000256" key="5">
    <source>
        <dbReference type="ARBA" id="ARBA00022692"/>
    </source>
</evidence>
<dbReference type="GO" id="GO:0033214">
    <property type="term" value="P:siderophore-iron import into cell"/>
    <property type="evidence" value="ECO:0007669"/>
    <property type="project" value="TreeGrafter"/>
</dbReference>
<feature type="transmembrane region" description="Helical" evidence="8">
    <location>
        <begin position="91"/>
        <end position="114"/>
    </location>
</feature>
<feature type="transmembrane region" description="Helical" evidence="8">
    <location>
        <begin position="646"/>
        <end position="664"/>
    </location>
</feature>
<dbReference type="RefSeq" id="WP_312857380.1">
    <property type="nucleotide sequence ID" value="NZ_JACIEK010000001.1"/>
</dbReference>
<dbReference type="PANTHER" id="PTHR30472">
    <property type="entry name" value="FERRIC ENTEROBACTIN TRANSPORT SYSTEM PERMEASE PROTEIN"/>
    <property type="match status" value="1"/>
</dbReference>
<dbReference type="GO" id="GO:0022857">
    <property type="term" value="F:transmembrane transporter activity"/>
    <property type="evidence" value="ECO:0007669"/>
    <property type="project" value="InterPro"/>
</dbReference>
<keyword evidence="10" id="KW-1185">Reference proteome</keyword>
<protein>
    <submittedName>
        <fullName evidence="9">Iron complex transport system permease protein</fullName>
    </submittedName>
</protein>